<feature type="non-terminal residue" evidence="1">
    <location>
        <position position="83"/>
    </location>
</feature>
<organism evidence="1">
    <name type="scientific">human gut metagenome</name>
    <dbReference type="NCBI Taxonomy" id="408170"/>
    <lineage>
        <taxon>unclassified sequences</taxon>
        <taxon>metagenomes</taxon>
        <taxon>organismal metagenomes</taxon>
    </lineage>
</organism>
<feature type="non-terminal residue" evidence="1">
    <location>
        <position position="1"/>
    </location>
</feature>
<reference evidence="1" key="1">
    <citation type="submission" date="2013-12" db="EMBL/GenBank/DDBJ databases">
        <title>A Varibaculum cambriense genome reconstructed from a premature infant gut community with otherwise low bacterial novelty that shifts toward anaerobic metabolism during the third week of life.</title>
        <authorList>
            <person name="Brown C.T."/>
            <person name="Sharon I."/>
            <person name="Thomas B.C."/>
            <person name="Castelle C.J."/>
            <person name="Morowitz M.J."/>
            <person name="Banfield J.F."/>
        </authorList>
    </citation>
    <scope>NUCLEOTIDE SEQUENCE</scope>
</reference>
<name>W1Y093_9ZZZZ</name>
<comment type="caution">
    <text evidence="1">The sequence shown here is derived from an EMBL/GenBank/DDBJ whole genome shotgun (WGS) entry which is preliminary data.</text>
</comment>
<accession>W1Y093</accession>
<dbReference type="AlphaFoldDB" id="W1Y093"/>
<gene>
    <name evidence="1" type="ORF">Q604_UNBC11016G0001</name>
</gene>
<proteinExistence type="predicted"/>
<evidence type="ECO:0000313" key="1">
    <source>
        <dbReference type="EMBL" id="ETJ34559.1"/>
    </source>
</evidence>
<sequence>DALKGYFEQYFLTPFNKIKQIVDDLDKKVEQDQPAPIPENSEMDQDKEKAKIAVSKYLEPAVLPEPAVYLEFLAYFSLDLFEI</sequence>
<protein>
    <submittedName>
        <fullName evidence="1">IgA FC receptor</fullName>
    </submittedName>
</protein>
<keyword evidence="1" id="KW-0675">Receptor</keyword>
<dbReference type="EMBL" id="AZMM01011016">
    <property type="protein sequence ID" value="ETJ34559.1"/>
    <property type="molecule type" value="Genomic_DNA"/>
</dbReference>